<name>A0ABW3HA39_9SPHN</name>
<dbReference type="InterPro" id="IPR043138">
    <property type="entry name" value="GGT_lsub"/>
</dbReference>
<feature type="signal peptide" evidence="6">
    <location>
        <begin position="1"/>
        <end position="21"/>
    </location>
</feature>
<evidence type="ECO:0000313" key="8">
    <source>
        <dbReference type="Proteomes" id="UP001596977"/>
    </source>
</evidence>
<keyword evidence="4" id="KW-0865">Zymogen</keyword>
<evidence type="ECO:0000256" key="2">
    <source>
        <dbReference type="ARBA" id="ARBA00022679"/>
    </source>
</evidence>
<dbReference type="InterPro" id="IPR029055">
    <property type="entry name" value="Ntn_hydrolases_N"/>
</dbReference>
<feature type="region of interest" description="Disordered" evidence="5">
    <location>
        <begin position="16"/>
        <end position="45"/>
    </location>
</feature>
<comment type="caution">
    <text evidence="7">The sequence shown here is derived from an EMBL/GenBank/DDBJ whole genome shotgun (WGS) entry which is preliminary data.</text>
</comment>
<dbReference type="Proteomes" id="UP001596977">
    <property type="component" value="Unassembled WGS sequence"/>
</dbReference>
<dbReference type="InterPro" id="IPR051792">
    <property type="entry name" value="GGT_bact"/>
</dbReference>
<evidence type="ECO:0000256" key="4">
    <source>
        <dbReference type="ARBA" id="ARBA00023145"/>
    </source>
</evidence>
<dbReference type="Gene3D" id="1.10.246.130">
    <property type="match status" value="1"/>
</dbReference>
<keyword evidence="6" id="KW-0732">Signal</keyword>
<dbReference type="Gene3D" id="3.60.20.40">
    <property type="match status" value="1"/>
</dbReference>
<reference evidence="8" key="1">
    <citation type="journal article" date="2019" name="Int. J. Syst. Evol. Microbiol.">
        <title>The Global Catalogue of Microorganisms (GCM) 10K type strain sequencing project: providing services to taxonomists for standard genome sequencing and annotation.</title>
        <authorList>
            <consortium name="The Broad Institute Genomics Platform"/>
            <consortium name="The Broad Institute Genome Sequencing Center for Infectious Disease"/>
            <person name="Wu L."/>
            <person name="Ma J."/>
        </authorList>
    </citation>
    <scope>NUCLEOTIDE SEQUENCE [LARGE SCALE GENOMIC DNA]</scope>
    <source>
        <strain evidence="8">CCUG 62982</strain>
    </source>
</reference>
<feature type="chain" id="PRO_5046518698" evidence="6">
    <location>
        <begin position="22"/>
        <end position="543"/>
    </location>
</feature>
<dbReference type="EMBL" id="JBHTJG010000012">
    <property type="protein sequence ID" value="MFD0948356.1"/>
    <property type="molecule type" value="Genomic_DNA"/>
</dbReference>
<comment type="similarity">
    <text evidence="1">Belongs to the gamma-glutamyltransferase family.</text>
</comment>
<dbReference type="Pfam" id="PF01019">
    <property type="entry name" value="G_glu_transpept"/>
    <property type="match status" value="1"/>
</dbReference>
<gene>
    <name evidence="7" type="ORF">ACFQ1E_18610</name>
</gene>
<dbReference type="EC" id="2.3.2.2" evidence="7"/>
<keyword evidence="3" id="KW-0378">Hydrolase</keyword>
<evidence type="ECO:0000256" key="5">
    <source>
        <dbReference type="SAM" id="MobiDB-lite"/>
    </source>
</evidence>
<accession>A0ABW3HA39</accession>
<organism evidence="7 8">
    <name type="scientific">Sphingomonas canadensis</name>
    <dbReference type="NCBI Taxonomy" id="1219257"/>
    <lineage>
        <taxon>Bacteria</taxon>
        <taxon>Pseudomonadati</taxon>
        <taxon>Pseudomonadota</taxon>
        <taxon>Alphaproteobacteria</taxon>
        <taxon>Sphingomonadales</taxon>
        <taxon>Sphingomonadaceae</taxon>
        <taxon>Sphingomonas</taxon>
    </lineage>
</organism>
<dbReference type="RefSeq" id="WP_264946314.1">
    <property type="nucleotide sequence ID" value="NZ_JAPDRA010000012.1"/>
</dbReference>
<evidence type="ECO:0000256" key="6">
    <source>
        <dbReference type="SAM" id="SignalP"/>
    </source>
</evidence>
<dbReference type="SUPFAM" id="SSF56235">
    <property type="entry name" value="N-terminal nucleophile aminohydrolases (Ntn hydrolases)"/>
    <property type="match status" value="1"/>
</dbReference>
<dbReference type="InterPro" id="IPR043137">
    <property type="entry name" value="GGT_ssub_C"/>
</dbReference>
<keyword evidence="7" id="KW-0012">Acyltransferase</keyword>
<evidence type="ECO:0000313" key="7">
    <source>
        <dbReference type="EMBL" id="MFD0948356.1"/>
    </source>
</evidence>
<evidence type="ECO:0000256" key="3">
    <source>
        <dbReference type="ARBA" id="ARBA00022801"/>
    </source>
</evidence>
<dbReference type="PRINTS" id="PR01210">
    <property type="entry name" value="GGTRANSPTASE"/>
</dbReference>
<keyword evidence="8" id="KW-1185">Reference proteome</keyword>
<dbReference type="GO" id="GO:0103068">
    <property type="term" value="F:leukotriene C4 gamma-glutamyl transferase activity"/>
    <property type="evidence" value="ECO:0007669"/>
    <property type="project" value="UniProtKB-EC"/>
</dbReference>
<keyword evidence="2 7" id="KW-0808">Transferase</keyword>
<dbReference type="PANTHER" id="PTHR43199">
    <property type="entry name" value="GLUTATHIONE HYDROLASE"/>
    <property type="match status" value="1"/>
</dbReference>
<protein>
    <submittedName>
        <fullName evidence="7">Gamma-glutamyltransferase</fullName>
        <ecNumber evidence="7">2.3.2.2</ecNumber>
    </submittedName>
</protein>
<proteinExistence type="inferred from homology"/>
<evidence type="ECO:0000256" key="1">
    <source>
        <dbReference type="ARBA" id="ARBA00009381"/>
    </source>
</evidence>
<dbReference type="PANTHER" id="PTHR43199:SF1">
    <property type="entry name" value="GLUTATHIONE HYDROLASE PROENZYME"/>
    <property type="match status" value="1"/>
</dbReference>
<sequence>MLTALGTAGALLPAAASPAAAASPERRSRGADFGPKQRASGSRGLAITGHAESTRIAVEVLRQGGNACDALLAASLAQTVLQPHLTTVTGCFSLLYRDAATGRSEYLNANVNAPLAPLTGFGPADVFGGRGVAVPGFWAGIEAAHQAYSSMPLARLIAPAIALARDGVECEPFFWGELFAAQVAIGANPAGRRIFMPARALPPPGGTVRQPEAADLLERLRDEGSRYFYHGSFAERFCAIVRQAGGVLTPEDFARYAVRREEPVRGTYRGLDVVAAAPPDMGGLHLIETLNIAEQIDIARLGPASESPEVLVHLMRAVREVMTAGAAYGDPRYVPLDRERILSKAFARERMQAQAPAQAAPVAPPGSCHLTVVDRHGNIATALHSTLSLPWVNGLFIDGVSICGAANHFLRTMPPPGARVSVMICPSLILREGRPLIACGSPSTSLIATLAQNITNIVDCGMDIAESVRRATFGGLADADGRMTIEADIGDALLAAVAGAGIQAEKLNPWSFRNGSFEGIFFDPHGTAHACGDPRRTSVAMAV</sequence>